<dbReference type="InterPro" id="IPR027417">
    <property type="entry name" value="P-loop_NTPase"/>
</dbReference>
<evidence type="ECO:0000256" key="10">
    <source>
        <dbReference type="ARBA" id="ARBA00048988"/>
    </source>
</evidence>
<dbReference type="GO" id="GO:0003677">
    <property type="term" value="F:DNA binding"/>
    <property type="evidence" value="ECO:0007669"/>
    <property type="project" value="UniProtKB-KW"/>
</dbReference>
<dbReference type="Gene3D" id="3.40.50.300">
    <property type="entry name" value="P-loop containing nucleotide triphosphate hydrolases"/>
    <property type="match status" value="3"/>
</dbReference>
<dbReference type="GO" id="GO:0005524">
    <property type="term" value="F:ATP binding"/>
    <property type="evidence" value="ECO:0007669"/>
    <property type="project" value="UniProtKB-UniRule"/>
</dbReference>
<dbReference type="EC" id="5.6.2.4" evidence="9"/>
<keyword evidence="7" id="KW-0413">Isomerase</keyword>
<keyword evidence="6" id="KW-0238">DNA-binding</keyword>
<dbReference type="RefSeq" id="WP_013643103.1">
    <property type="nucleotide sequence ID" value="NZ_FOLZ01000001.1"/>
</dbReference>
<dbReference type="AlphaFoldDB" id="A0A1I7FWY2"/>
<dbReference type="PANTHER" id="PTHR11070:SF2">
    <property type="entry name" value="ATP-DEPENDENT DNA HELICASE SRS2"/>
    <property type="match status" value="1"/>
</dbReference>
<evidence type="ECO:0000259" key="12">
    <source>
        <dbReference type="PROSITE" id="PS51198"/>
    </source>
</evidence>
<dbReference type="InterPro" id="IPR000212">
    <property type="entry name" value="DNA_helicase_UvrD/REP"/>
</dbReference>
<keyword evidence="3 11" id="KW-0378">Hydrolase</keyword>
<dbReference type="Pfam" id="PF00580">
    <property type="entry name" value="UvrD-helicase"/>
    <property type="match status" value="1"/>
</dbReference>
<evidence type="ECO:0000256" key="6">
    <source>
        <dbReference type="ARBA" id="ARBA00023125"/>
    </source>
</evidence>
<dbReference type="GO" id="GO:0000725">
    <property type="term" value="P:recombinational repair"/>
    <property type="evidence" value="ECO:0007669"/>
    <property type="project" value="TreeGrafter"/>
</dbReference>
<dbReference type="Proteomes" id="UP000183629">
    <property type="component" value="Unassembled WGS sequence"/>
</dbReference>
<dbReference type="InterPro" id="IPR013986">
    <property type="entry name" value="DExx_box_DNA_helicase_dom_sf"/>
</dbReference>
<dbReference type="InterPro" id="IPR014017">
    <property type="entry name" value="DNA_helicase_UvrD-like_C"/>
</dbReference>
<dbReference type="PANTHER" id="PTHR11070">
    <property type="entry name" value="UVRD / RECB / PCRA DNA HELICASE FAMILY MEMBER"/>
    <property type="match status" value="1"/>
</dbReference>
<keyword evidence="4 11" id="KW-0347">Helicase</keyword>
<dbReference type="CDD" id="cd17932">
    <property type="entry name" value="DEXQc_UvrD"/>
    <property type="match status" value="1"/>
</dbReference>
<evidence type="ECO:0000256" key="11">
    <source>
        <dbReference type="PROSITE-ProRule" id="PRU00560"/>
    </source>
</evidence>
<dbReference type="SUPFAM" id="SSF52540">
    <property type="entry name" value="P-loop containing nucleoside triphosphate hydrolases"/>
    <property type="match status" value="1"/>
</dbReference>
<feature type="binding site" evidence="11">
    <location>
        <begin position="33"/>
        <end position="40"/>
    </location>
    <ligand>
        <name>ATP</name>
        <dbReference type="ChEBI" id="CHEBI:30616"/>
    </ligand>
</feature>
<reference evidence="14" key="1">
    <citation type="submission" date="2016-10" db="EMBL/GenBank/DDBJ databases">
        <authorList>
            <person name="Varghese N."/>
            <person name="Submissions S."/>
        </authorList>
    </citation>
    <scope>NUCLEOTIDE SEQUENCE [LARGE SCALE GENOMIC DNA]</scope>
    <source>
        <strain evidence="14">LMG 15572</strain>
    </source>
</reference>
<evidence type="ECO:0000256" key="1">
    <source>
        <dbReference type="ARBA" id="ARBA00009922"/>
    </source>
</evidence>
<name>A0A1I7FWY2_9STRE</name>
<organism evidence="13 14">
    <name type="scientific">Streptococcus gallolyticus</name>
    <dbReference type="NCBI Taxonomy" id="315405"/>
    <lineage>
        <taxon>Bacteria</taxon>
        <taxon>Bacillati</taxon>
        <taxon>Bacillota</taxon>
        <taxon>Bacilli</taxon>
        <taxon>Lactobacillales</taxon>
        <taxon>Streptococcaceae</taxon>
        <taxon>Streptococcus</taxon>
    </lineage>
</organism>
<evidence type="ECO:0000313" key="13">
    <source>
        <dbReference type="EMBL" id="SFU40556.1"/>
    </source>
</evidence>
<gene>
    <name evidence="13" type="ORF">SAMN05660328_101629</name>
</gene>
<dbReference type="GO" id="GO:0043138">
    <property type="term" value="F:3'-5' DNA helicase activity"/>
    <property type="evidence" value="ECO:0007669"/>
    <property type="project" value="UniProtKB-EC"/>
</dbReference>
<keyword evidence="14" id="KW-1185">Reference proteome</keyword>
<keyword evidence="5 11" id="KW-0067">ATP-binding</keyword>
<comment type="catalytic activity">
    <reaction evidence="8">
        <text>Couples ATP hydrolysis with the unwinding of duplex DNA by translocating in the 3'-5' direction.</text>
        <dbReference type="EC" id="5.6.2.4"/>
    </reaction>
</comment>
<dbReference type="PROSITE" id="PS51198">
    <property type="entry name" value="UVRD_HELICASE_ATP_BIND"/>
    <property type="match status" value="1"/>
</dbReference>
<accession>A0A1I7FWY2</accession>
<evidence type="ECO:0000256" key="4">
    <source>
        <dbReference type="ARBA" id="ARBA00022806"/>
    </source>
</evidence>
<dbReference type="Gene3D" id="1.10.486.10">
    <property type="entry name" value="PCRA, domain 4"/>
    <property type="match status" value="1"/>
</dbReference>
<evidence type="ECO:0000256" key="9">
    <source>
        <dbReference type="ARBA" id="ARBA00034808"/>
    </source>
</evidence>
<evidence type="ECO:0000256" key="5">
    <source>
        <dbReference type="ARBA" id="ARBA00022840"/>
    </source>
</evidence>
<keyword evidence="2 11" id="KW-0547">Nucleotide-binding</keyword>
<dbReference type="InterPro" id="IPR014016">
    <property type="entry name" value="UvrD-like_ATP-bd"/>
</dbReference>
<comment type="catalytic activity">
    <reaction evidence="10">
        <text>ATP + H2O = ADP + phosphate + H(+)</text>
        <dbReference type="Rhea" id="RHEA:13065"/>
        <dbReference type="ChEBI" id="CHEBI:15377"/>
        <dbReference type="ChEBI" id="CHEBI:15378"/>
        <dbReference type="ChEBI" id="CHEBI:30616"/>
        <dbReference type="ChEBI" id="CHEBI:43474"/>
        <dbReference type="ChEBI" id="CHEBI:456216"/>
        <dbReference type="EC" id="5.6.2.4"/>
    </reaction>
</comment>
<evidence type="ECO:0000256" key="3">
    <source>
        <dbReference type="ARBA" id="ARBA00022801"/>
    </source>
</evidence>
<sequence>MSTTTYIEKLSRIEKDEYQKAAFDSQSNTVVLAGPGSGKTTVLTLKAMHLLNGVIAEPRGLACLTYSREAAREFTERLKELGLVRGNNIFLGTVHSFCLTEILGKFCDVYSLNIPTPIKIASEKQRAKLFEIAKKNVGCNDKYFKIERMNCTRMLSISGVSNICVDRDETAEIIANEYEKLLNQAGVIDYETIIIESTKLLQEKPYVRECISAKYPWLLIDEYQDLGRPLHEMVLTLIDNTKIKFFAVGDPDQSIYGFQGAVPDYLIELADRPDVQKITLLNNYRSNQDIIDGSELVLNQQRGYVAKTRENEDAVYKFIEVNEELDDQIEYFVKRIVPGLVKNGIPYEEIAVLVGNNSECNSIALRCQKENIPYYIVKHQFNRSDFVKWVENCASWIEGDKDIVFSDIGDFWISLITVNGAMYLTDEEKLIIRERLYKVLVESKDYEKSLTKWFEYVRKELCFDKYLEQNTYFQDEKDNIDNLMKEMSGSEYKEYGIDKFSKIGKPENQIVISTRHSSKGLEFEAIVMMGMEEDHFPSYYVKNDARLLAEANRLCFVCVSRAKRVCILMKSSYYTIKTKNGPWRKEFKPSMYWNILYSKYGNINTKKLH</sequence>
<dbReference type="Pfam" id="PF13361">
    <property type="entry name" value="UvrD_C"/>
    <property type="match status" value="2"/>
</dbReference>
<feature type="domain" description="UvrD-like helicase ATP-binding" evidence="12">
    <location>
        <begin position="12"/>
        <end position="287"/>
    </location>
</feature>
<protein>
    <recommendedName>
        <fullName evidence="9">DNA 3'-5' helicase</fullName>
        <ecNumber evidence="9">5.6.2.4</ecNumber>
    </recommendedName>
</protein>
<dbReference type="EMBL" id="FPBN01000001">
    <property type="protein sequence ID" value="SFU40556.1"/>
    <property type="molecule type" value="Genomic_DNA"/>
</dbReference>
<evidence type="ECO:0000256" key="7">
    <source>
        <dbReference type="ARBA" id="ARBA00023235"/>
    </source>
</evidence>
<evidence type="ECO:0000256" key="8">
    <source>
        <dbReference type="ARBA" id="ARBA00034617"/>
    </source>
</evidence>
<comment type="similarity">
    <text evidence="1">Belongs to the helicase family. UvrD subfamily.</text>
</comment>
<proteinExistence type="inferred from homology"/>
<evidence type="ECO:0000313" key="14">
    <source>
        <dbReference type="Proteomes" id="UP000183629"/>
    </source>
</evidence>
<dbReference type="Gene3D" id="1.10.10.160">
    <property type="match status" value="1"/>
</dbReference>
<evidence type="ECO:0000256" key="2">
    <source>
        <dbReference type="ARBA" id="ARBA00022741"/>
    </source>
</evidence>
<dbReference type="GO" id="GO:0016887">
    <property type="term" value="F:ATP hydrolysis activity"/>
    <property type="evidence" value="ECO:0007669"/>
    <property type="project" value="RHEA"/>
</dbReference>